<protein>
    <submittedName>
        <fullName evidence="1">Uncharacterized protein</fullName>
    </submittedName>
</protein>
<proteinExistence type="predicted"/>
<reference evidence="1 2" key="1">
    <citation type="submission" date="2016-10" db="EMBL/GenBank/DDBJ databases">
        <authorList>
            <person name="Cai Z."/>
        </authorList>
    </citation>
    <scope>NUCLEOTIDE SEQUENCE [LARGE SCALE GENOMIC DNA]</scope>
</reference>
<name>A0A383VRY5_TETOB</name>
<dbReference type="EMBL" id="FNXT01000848">
    <property type="protein sequence ID" value="SZX68285.1"/>
    <property type="molecule type" value="Genomic_DNA"/>
</dbReference>
<gene>
    <name evidence="1" type="ORF">BQ4739_LOCUS8648</name>
</gene>
<dbReference type="AlphaFoldDB" id="A0A383VRY5"/>
<sequence length="103" mass="10510">MLLRGSSCAEVAPGPWCASQRSLPLRCRQLVCATPYHAPPVVAPTTEQVARHHHVQGRLPGALGMVYGAQAAPQLQCREDAAVGGACSSAVGAAQPAGGADLQ</sequence>
<evidence type="ECO:0000313" key="1">
    <source>
        <dbReference type="EMBL" id="SZX68285.1"/>
    </source>
</evidence>
<keyword evidence="2" id="KW-1185">Reference proteome</keyword>
<dbReference type="Proteomes" id="UP000256970">
    <property type="component" value="Unassembled WGS sequence"/>
</dbReference>
<accession>A0A383VRY5</accession>
<evidence type="ECO:0000313" key="2">
    <source>
        <dbReference type="Proteomes" id="UP000256970"/>
    </source>
</evidence>
<organism evidence="1 2">
    <name type="scientific">Tetradesmus obliquus</name>
    <name type="common">Green alga</name>
    <name type="synonym">Acutodesmus obliquus</name>
    <dbReference type="NCBI Taxonomy" id="3088"/>
    <lineage>
        <taxon>Eukaryota</taxon>
        <taxon>Viridiplantae</taxon>
        <taxon>Chlorophyta</taxon>
        <taxon>core chlorophytes</taxon>
        <taxon>Chlorophyceae</taxon>
        <taxon>CS clade</taxon>
        <taxon>Sphaeropleales</taxon>
        <taxon>Scenedesmaceae</taxon>
        <taxon>Tetradesmus</taxon>
    </lineage>
</organism>